<dbReference type="AlphaFoldDB" id="A0A1I0J5T4"/>
<dbReference type="EMBL" id="FOIC01000032">
    <property type="protein sequence ID" value="SEU05100.1"/>
    <property type="molecule type" value="Genomic_DNA"/>
</dbReference>
<name>A0A1I0J5T4_9EURY</name>
<evidence type="ECO:0000313" key="2">
    <source>
        <dbReference type="Proteomes" id="UP000199320"/>
    </source>
</evidence>
<reference evidence="2" key="1">
    <citation type="submission" date="2016-10" db="EMBL/GenBank/DDBJ databases">
        <authorList>
            <person name="Varghese N."/>
            <person name="Submissions S."/>
        </authorList>
    </citation>
    <scope>NUCLEOTIDE SEQUENCE [LARGE SCALE GENOMIC DNA]</scope>
    <source>
        <strain evidence="2">CDM_6</strain>
    </source>
</reference>
<accession>A0A1I0J5T4</accession>
<keyword evidence="2" id="KW-1185">Reference proteome</keyword>
<protein>
    <submittedName>
        <fullName evidence="1">Uncharacterized protein</fullName>
    </submittedName>
</protein>
<dbReference type="Proteomes" id="UP000199320">
    <property type="component" value="Unassembled WGS sequence"/>
</dbReference>
<dbReference type="RefSeq" id="WP_175542247.1">
    <property type="nucleotide sequence ID" value="NZ_FOIC01000032.1"/>
</dbReference>
<evidence type="ECO:0000313" key="1">
    <source>
        <dbReference type="EMBL" id="SEU05100.1"/>
    </source>
</evidence>
<sequence>MTFEADATRYYFGAVADLERDFLNPRVPMYWEWEEEIDYSFTLIWT</sequence>
<organism evidence="1 2">
    <name type="scientific">Natrinema hispanicum</name>
    <dbReference type="NCBI Taxonomy" id="392421"/>
    <lineage>
        <taxon>Archaea</taxon>
        <taxon>Methanobacteriati</taxon>
        <taxon>Methanobacteriota</taxon>
        <taxon>Stenosarchaea group</taxon>
        <taxon>Halobacteria</taxon>
        <taxon>Halobacteriales</taxon>
        <taxon>Natrialbaceae</taxon>
        <taxon>Natrinema</taxon>
    </lineage>
</organism>
<gene>
    <name evidence="1" type="ORF">SAMN04488694_13226</name>
</gene>
<proteinExistence type="predicted"/>